<dbReference type="CDD" id="cd06225">
    <property type="entry name" value="HAMP"/>
    <property type="match status" value="1"/>
</dbReference>
<evidence type="ECO:0000259" key="12">
    <source>
        <dbReference type="PROSITE" id="PS50109"/>
    </source>
</evidence>
<feature type="transmembrane region" description="Helical" evidence="11">
    <location>
        <begin position="165"/>
        <end position="187"/>
    </location>
</feature>
<keyword evidence="9" id="KW-0902">Two-component regulatory system</keyword>
<dbReference type="CDD" id="cd00075">
    <property type="entry name" value="HATPase"/>
    <property type="match status" value="1"/>
</dbReference>
<reference evidence="14 15" key="1">
    <citation type="submission" date="2022-11" db="EMBL/GenBank/DDBJ databases">
        <title>Spartinivicinus poritis sp. nov., isolated from scleractinian coral Porites lutea.</title>
        <authorList>
            <person name="Zhang G."/>
            <person name="Cai L."/>
            <person name="Wei Q."/>
        </authorList>
    </citation>
    <scope>NUCLEOTIDE SEQUENCE [LARGE SCALE GENOMIC DNA]</scope>
    <source>
        <strain evidence="14 15">A2-2</strain>
    </source>
</reference>
<protein>
    <recommendedName>
        <fullName evidence="3">histidine kinase</fullName>
        <ecNumber evidence="3">2.7.13.3</ecNumber>
    </recommendedName>
</protein>
<dbReference type="SMART" id="SM00387">
    <property type="entry name" value="HATPase_c"/>
    <property type="match status" value="1"/>
</dbReference>
<evidence type="ECO:0000256" key="9">
    <source>
        <dbReference type="ARBA" id="ARBA00023012"/>
    </source>
</evidence>
<evidence type="ECO:0000256" key="11">
    <source>
        <dbReference type="SAM" id="Phobius"/>
    </source>
</evidence>
<dbReference type="EMBL" id="JAPMOU010000019">
    <property type="protein sequence ID" value="MDE1463383.1"/>
    <property type="molecule type" value="Genomic_DNA"/>
</dbReference>
<dbReference type="PROSITE" id="PS50885">
    <property type="entry name" value="HAMP"/>
    <property type="match status" value="1"/>
</dbReference>
<dbReference type="SUPFAM" id="SSF55874">
    <property type="entry name" value="ATPase domain of HSP90 chaperone/DNA topoisomerase II/histidine kinase"/>
    <property type="match status" value="1"/>
</dbReference>
<dbReference type="Gene3D" id="3.30.565.10">
    <property type="entry name" value="Histidine kinase-like ATPase, C-terminal domain"/>
    <property type="match status" value="1"/>
</dbReference>
<dbReference type="InterPro" id="IPR003594">
    <property type="entry name" value="HATPase_dom"/>
</dbReference>
<dbReference type="InterPro" id="IPR004358">
    <property type="entry name" value="Sig_transdc_His_kin-like_C"/>
</dbReference>
<feature type="domain" description="HAMP" evidence="13">
    <location>
        <begin position="187"/>
        <end position="240"/>
    </location>
</feature>
<dbReference type="SUPFAM" id="SSF47384">
    <property type="entry name" value="Homodimeric domain of signal transducing histidine kinase"/>
    <property type="match status" value="1"/>
</dbReference>
<evidence type="ECO:0000256" key="8">
    <source>
        <dbReference type="ARBA" id="ARBA00022989"/>
    </source>
</evidence>
<evidence type="ECO:0000256" key="6">
    <source>
        <dbReference type="ARBA" id="ARBA00022692"/>
    </source>
</evidence>
<dbReference type="PANTHER" id="PTHR45436:SF8">
    <property type="entry name" value="HISTIDINE KINASE"/>
    <property type="match status" value="1"/>
</dbReference>
<evidence type="ECO:0000256" key="3">
    <source>
        <dbReference type="ARBA" id="ARBA00012438"/>
    </source>
</evidence>
<keyword evidence="10 11" id="KW-0472">Membrane</keyword>
<dbReference type="Proteomes" id="UP001528823">
    <property type="component" value="Unassembled WGS sequence"/>
</dbReference>
<keyword evidence="4" id="KW-0597">Phosphoprotein</keyword>
<evidence type="ECO:0000313" key="14">
    <source>
        <dbReference type="EMBL" id="MDE1463383.1"/>
    </source>
</evidence>
<dbReference type="InterPro" id="IPR005467">
    <property type="entry name" value="His_kinase_dom"/>
</dbReference>
<dbReference type="Pfam" id="PF00512">
    <property type="entry name" value="HisKA"/>
    <property type="match status" value="1"/>
</dbReference>
<dbReference type="InterPro" id="IPR036097">
    <property type="entry name" value="HisK_dim/P_sf"/>
</dbReference>
<sequence>MFLGLTDKCQRNTALNLTIRFALIFVFSALIIFATVNYLINKTQLDKDQQFINSLLDSYQRLEAQTGREKLLHVIKRDIPYIQKSFLRVELFDENEELLLLVQPESWGKKITNESLLNKSTWFISEIVDNGIKVLCRNIALESGGKVRVGLSVQPRENQVTEYTIIILQVMLPLIIFGLIITAWMNWQALRPVTDLINTVQSIREKDLKARVTIRNPSSELGELAKLFNQMLSQIERLINSMQQSLDAVAHDIRTPLARMRLSLESALTQQDSIQMREALLDCAEEGERIESLLNVLMDITEVESGILKLHIEKLNLSKLVFENLDLYRFVAEEKSVELLSSIDQDYFIQADKVRLSQVIGNLIDNAIKYTPTNGKVWITLRKNQSCIILEVQDTGIGISEEDIPHIFERLYRADQSRTEPGMGLGLCLAKAIVTAHNGTIKLNSIQGKGSCFKVCLPIEFKR</sequence>
<dbReference type="PANTHER" id="PTHR45436">
    <property type="entry name" value="SENSOR HISTIDINE KINASE YKOH"/>
    <property type="match status" value="1"/>
</dbReference>
<dbReference type="InterPro" id="IPR036890">
    <property type="entry name" value="HATPase_C_sf"/>
</dbReference>
<keyword evidence="15" id="KW-1185">Reference proteome</keyword>
<comment type="catalytic activity">
    <reaction evidence="1">
        <text>ATP + protein L-histidine = ADP + protein N-phospho-L-histidine.</text>
        <dbReference type="EC" id="2.7.13.3"/>
    </reaction>
</comment>
<dbReference type="SMART" id="SM00388">
    <property type="entry name" value="HisKA"/>
    <property type="match status" value="1"/>
</dbReference>
<keyword evidence="8 11" id="KW-1133">Transmembrane helix</keyword>
<keyword evidence="5" id="KW-0808">Transferase</keyword>
<dbReference type="EC" id="2.7.13.3" evidence="3"/>
<name>A0ABT5UAJ8_9GAMM</name>
<dbReference type="InterPro" id="IPR003661">
    <property type="entry name" value="HisK_dim/P_dom"/>
</dbReference>
<dbReference type="RefSeq" id="WP_274689721.1">
    <property type="nucleotide sequence ID" value="NZ_JAPMOU010000019.1"/>
</dbReference>
<dbReference type="Gene3D" id="6.10.340.10">
    <property type="match status" value="1"/>
</dbReference>
<evidence type="ECO:0000313" key="15">
    <source>
        <dbReference type="Proteomes" id="UP001528823"/>
    </source>
</evidence>
<organism evidence="14 15">
    <name type="scientific">Spartinivicinus poritis</name>
    <dbReference type="NCBI Taxonomy" id="2994640"/>
    <lineage>
        <taxon>Bacteria</taxon>
        <taxon>Pseudomonadati</taxon>
        <taxon>Pseudomonadota</taxon>
        <taxon>Gammaproteobacteria</taxon>
        <taxon>Oceanospirillales</taxon>
        <taxon>Zooshikellaceae</taxon>
        <taxon>Spartinivicinus</taxon>
    </lineage>
</organism>
<evidence type="ECO:0000256" key="5">
    <source>
        <dbReference type="ARBA" id="ARBA00022679"/>
    </source>
</evidence>
<evidence type="ECO:0000259" key="13">
    <source>
        <dbReference type="PROSITE" id="PS50885"/>
    </source>
</evidence>
<evidence type="ECO:0000256" key="1">
    <source>
        <dbReference type="ARBA" id="ARBA00000085"/>
    </source>
</evidence>
<dbReference type="SMART" id="SM00304">
    <property type="entry name" value="HAMP"/>
    <property type="match status" value="1"/>
</dbReference>
<dbReference type="SUPFAM" id="SSF158472">
    <property type="entry name" value="HAMP domain-like"/>
    <property type="match status" value="1"/>
</dbReference>
<dbReference type="PROSITE" id="PS50109">
    <property type="entry name" value="HIS_KIN"/>
    <property type="match status" value="1"/>
</dbReference>
<proteinExistence type="predicted"/>
<dbReference type="CDD" id="cd00082">
    <property type="entry name" value="HisKA"/>
    <property type="match status" value="1"/>
</dbReference>
<keyword evidence="6 11" id="KW-0812">Transmembrane</keyword>
<accession>A0ABT5UAJ8</accession>
<dbReference type="Gene3D" id="1.10.287.130">
    <property type="match status" value="1"/>
</dbReference>
<dbReference type="GO" id="GO:0016301">
    <property type="term" value="F:kinase activity"/>
    <property type="evidence" value="ECO:0007669"/>
    <property type="project" value="UniProtKB-KW"/>
</dbReference>
<dbReference type="InterPro" id="IPR050428">
    <property type="entry name" value="TCS_sensor_his_kinase"/>
</dbReference>
<keyword evidence="7 14" id="KW-0418">Kinase</keyword>
<dbReference type="InterPro" id="IPR003660">
    <property type="entry name" value="HAMP_dom"/>
</dbReference>
<feature type="domain" description="Histidine kinase" evidence="12">
    <location>
        <begin position="248"/>
        <end position="461"/>
    </location>
</feature>
<dbReference type="Pfam" id="PF00672">
    <property type="entry name" value="HAMP"/>
    <property type="match status" value="1"/>
</dbReference>
<evidence type="ECO:0000256" key="7">
    <source>
        <dbReference type="ARBA" id="ARBA00022777"/>
    </source>
</evidence>
<comment type="caution">
    <text evidence="14">The sequence shown here is derived from an EMBL/GenBank/DDBJ whole genome shotgun (WGS) entry which is preliminary data.</text>
</comment>
<evidence type="ECO:0000256" key="10">
    <source>
        <dbReference type="ARBA" id="ARBA00023136"/>
    </source>
</evidence>
<gene>
    <name evidence="14" type="ORF">ORQ98_15575</name>
</gene>
<feature type="transmembrane region" description="Helical" evidence="11">
    <location>
        <begin position="20"/>
        <end position="40"/>
    </location>
</feature>
<evidence type="ECO:0000256" key="4">
    <source>
        <dbReference type="ARBA" id="ARBA00022553"/>
    </source>
</evidence>
<evidence type="ECO:0000256" key="2">
    <source>
        <dbReference type="ARBA" id="ARBA00004370"/>
    </source>
</evidence>
<dbReference type="Pfam" id="PF02518">
    <property type="entry name" value="HATPase_c"/>
    <property type="match status" value="1"/>
</dbReference>
<dbReference type="PRINTS" id="PR00344">
    <property type="entry name" value="BCTRLSENSOR"/>
</dbReference>
<comment type="subcellular location">
    <subcellularLocation>
        <location evidence="2">Membrane</location>
    </subcellularLocation>
</comment>